<gene>
    <name evidence="3" type="ORF">ATK30_5402</name>
</gene>
<protein>
    <submittedName>
        <fullName evidence="3">Uncharacterized protein</fullName>
    </submittedName>
</protein>
<feature type="transmembrane region" description="Helical" evidence="2">
    <location>
        <begin position="158"/>
        <end position="186"/>
    </location>
</feature>
<dbReference type="RefSeq" id="WP_101437932.1">
    <property type="nucleotide sequence ID" value="NZ_PJMY01000003.1"/>
</dbReference>
<feature type="region of interest" description="Disordered" evidence="1">
    <location>
        <begin position="1"/>
        <end position="60"/>
    </location>
</feature>
<reference evidence="3 4" key="1">
    <citation type="submission" date="2017-12" db="EMBL/GenBank/DDBJ databases">
        <title>Sequencing the genomes of 1000 Actinobacteria strains.</title>
        <authorList>
            <person name="Klenk H.-P."/>
        </authorList>
    </citation>
    <scope>NUCLEOTIDE SEQUENCE [LARGE SCALE GENOMIC DNA]</scope>
    <source>
        <strain evidence="3 4">DSM 45165</strain>
    </source>
</reference>
<dbReference type="AlphaFoldDB" id="A0A2N3WKX1"/>
<proteinExistence type="predicted"/>
<evidence type="ECO:0000256" key="2">
    <source>
        <dbReference type="SAM" id="Phobius"/>
    </source>
</evidence>
<accession>A0A2N3WKX1</accession>
<keyword evidence="2" id="KW-0812">Transmembrane</keyword>
<evidence type="ECO:0000313" key="3">
    <source>
        <dbReference type="EMBL" id="PKV94523.1"/>
    </source>
</evidence>
<feature type="compositionally biased region" description="Basic and acidic residues" evidence="1">
    <location>
        <begin position="13"/>
        <end position="30"/>
    </location>
</feature>
<name>A0A2N3WKX1_9PSEU</name>
<keyword evidence="2" id="KW-0472">Membrane</keyword>
<keyword evidence="2" id="KW-1133">Transmembrane helix</keyword>
<comment type="caution">
    <text evidence="3">The sequence shown here is derived from an EMBL/GenBank/DDBJ whole genome shotgun (WGS) entry which is preliminary data.</text>
</comment>
<evidence type="ECO:0000313" key="4">
    <source>
        <dbReference type="Proteomes" id="UP000233750"/>
    </source>
</evidence>
<dbReference type="Proteomes" id="UP000233750">
    <property type="component" value="Unassembled WGS sequence"/>
</dbReference>
<keyword evidence="4" id="KW-1185">Reference proteome</keyword>
<dbReference type="OrthoDB" id="9959895at2"/>
<organism evidence="3 4">
    <name type="scientific">Amycolatopsis echigonensis</name>
    <dbReference type="NCBI Taxonomy" id="2576905"/>
    <lineage>
        <taxon>Bacteria</taxon>
        <taxon>Bacillati</taxon>
        <taxon>Actinomycetota</taxon>
        <taxon>Actinomycetes</taxon>
        <taxon>Pseudonocardiales</taxon>
        <taxon>Pseudonocardiaceae</taxon>
        <taxon>Amycolatopsis</taxon>
    </lineage>
</organism>
<feature type="compositionally biased region" description="Polar residues" evidence="1">
    <location>
        <begin position="1"/>
        <end position="12"/>
    </location>
</feature>
<dbReference type="EMBL" id="PJMY01000003">
    <property type="protein sequence ID" value="PKV94523.1"/>
    <property type="molecule type" value="Genomic_DNA"/>
</dbReference>
<sequence length="205" mass="20161">MTSVPGDSAENSGRNDDRCLAGAESADRSGGDTGTGPSTERVLDGRGIAPDAAVPGAVGDESAASVNRAAGDESAASFLRSATAEPATNVNSAVADVGPAGGSRAAEPPANADWAASAGLVASIESVANASPAAEVESVDGETRDVVRLLRRFGGRAFALAFVAGITGLTTVALVLGLIGFALVLAPVRGIRRGDGPAARVPPGW</sequence>
<evidence type="ECO:0000256" key="1">
    <source>
        <dbReference type="SAM" id="MobiDB-lite"/>
    </source>
</evidence>